<reference evidence="2" key="1">
    <citation type="submission" date="2019-03" db="EMBL/GenBank/DDBJ databases">
        <title>Single cell metagenomics reveals metabolic interactions within the superorganism composed of flagellate Streblomastix strix and complex community of Bacteroidetes bacteria on its surface.</title>
        <authorList>
            <person name="Treitli S.C."/>
            <person name="Kolisko M."/>
            <person name="Husnik F."/>
            <person name="Keeling P."/>
            <person name="Hampl V."/>
        </authorList>
    </citation>
    <scope>NUCLEOTIDE SEQUENCE</scope>
    <source>
        <strain evidence="2">STM</strain>
    </source>
</reference>
<sequence length="46" mass="4955">LNVTFSNVWGIILKEWKGAKKATIGVLIFGLIVLISSIIVVAMAQV</sequence>
<organism evidence="2">
    <name type="scientific">termite gut metagenome</name>
    <dbReference type="NCBI Taxonomy" id="433724"/>
    <lineage>
        <taxon>unclassified sequences</taxon>
        <taxon>metagenomes</taxon>
        <taxon>organismal metagenomes</taxon>
    </lineage>
</organism>
<gene>
    <name evidence="2" type="ORF">EZS27_041815</name>
</gene>
<dbReference type="EMBL" id="SNRY01009839">
    <property type="protein sequence ID" value="KAA6306529.1"/>
    <property type="molecule type" value="Genomic_DNA"/>
</dbReference>
<keyword evidence="1" id="KW-1133">Transmembrane helix</keyword>
<feature type="non-terminal residue" evidence="2">
    <location>
        <position position="1"/>
    </location>
</feature>
<evidence type="ECO:0000313" key="2">
    <source>
        <dbReference type="EMBL" id="KAA6306529.1"/>
    </source>
</evidence>
<keyword evidence="1" id="KW-0472">Membrane</keyword>
<protein>
    <submittedName>
        <fullName evidence="2">L-rhamnose-proton symporter</fullName>
    </submittedName>
</protein>
<comment type="caution">
    <text evidence="2">The sequence shown here is derived from an EMBL/GenBank/DDBJ whole genome shotgun (WGS) entry which is preliminary data.</text>
</comment>
<dbReference type="AlphaFoldDB" id="A0A5J4PDK6"/>
<evidence type="ECO:0000256" key="1">
    <source>
        <dbReference type="SAM" id="Phobius"/>
    </source>
</evidence>
<name>A0A5J4PDK6_9ZZZZ</name>
<accession>A0A5J4PDK6</accession>
<proteinExistence type="predicted"/>
<feature type="transmembrane region" description="Helical" evidence="1">
    <location>
        <begin position="22"/>
        <end position="44"/>
    </location>
</feature>
<keyword evidence="1" id="KW-0812">Transmembrane</keyword>